<proteinExistence type="predicted"/>
<sequence length="397" mass="45177">MRVASPQSLQTCVQNFLQSIHVLPRWIDAASSTDRPGRGHYEWGNWSDELRSLTMWIFGGPWRTIIADIRLAKLVTSISDLHKLKDQIVWEIVEQTYIRAERQRNSSVPDDTVKTRIRSVFSWQRRHDVKKNSLMWFLDFAFVLAAYSEFQARLLFTSSPIPQWQPETTVPSLTPAQFGTEASRMEAQMIENGYLPFYARVPHLSDTHVLRARALAQQFCHSVTPPEVVMDTDVRETRGMPREDKAVDFMTPWLESMDAPENEQRWDALVRAVVSETHSVGDFELFKGEVCRAIVSLLLLQLTHSSAVDASYVYDIASVTAVEQSEKELVVSSRLPGQKKKRTVSRRTLRGALEERLRRYQSAYREALHPPPVPPPLDPRIHPGGASSSGPSERGIG</sequence>
<dbReference type="OrthoDB" id="10302446at2759"/>
<evidence type="ECO:0000256" key="1">
    <source>
        <dbReference type="SAM" id="MobiDB-lite"/>
    </source>
</evidence>
<evidence type="ECO:0000313" key="3">
    <source>
        <dbReference type="Proteomes" id="UP000247409"/>
    </source>
</evidence>
<evidence type="ECO:0000313" key="2">
    <source>
        <dbReference type="EMBL" id="PXF47166.1"/>
    </source>
</evidence>
<dbReference type="Proteomes" id="UP000247409">
    <property type="component" value="Unassembled WGS sequence"/>
</dbReference>
<feature type="region of interest" description="Disordered" evidence="1">
    <location>
        <begin position="364"/>
        <end position="397"/>
    </location>
</feature>
<accession>A0A2V3IYD3</accession>
<gene>
    <name evidence="2" type="ORF">BWQ96_03108</name>
</gene>
<keyword evidence="3" id="KW-1185">Reference proteome</keyword>
<comment type="caution">
    <text evidence="2">The sequence shown here is derived from an EMBL/GenBank/DDBJ whole genome shotgun (WGS) entry which is preliminary data.</text>
</comment>
<dbReference type="EMBL" id="NBIV01000028">
    <property type="protein sequence ID" value="PXF47166.1"/>
    <property type="molecule type" value="Genomic_DNA"/>
</dbReference>
<dbReference type="AlphaFoldDB" id="A0A2V3IYD3"/>
<name>A0A2V3IYD3_9FLOR</name>
<feature type="compositionally biased region" description="Pro residues" evidence="1">
    <location>
        <begin position="369"/>
        <end position="378"/>
    </location>
</feature>
<reference evidence="2 3" key="1">
    <citation type="journal article" date="2018" name="Mol. Biol. Evol.">
        <title>Analysis of the draft genome of the red seaweed Gracilariopsis chorda provides insights into genome size evolution in Rhodophyta.</title>
        <authorList>
            <person name="Lee J."/>
            <person name="Yang E.C."/>
            <person name="Graf L."/>
            <person name="Yang J.H."/>
            <person name="Qiu H."/>
            <person name="Zel Zion U."/>
            <person name="Chan C.X."/>
            <person name="Stephens T.G."/>
            <person name="Weber A.P.M."/>
            <person name="Boo G.H."/>
            <person name="Boo S.M."/>
            <person name="Kim K.M."/>
            <person name="Shin Y."/>
            <person name="Jung M."/>
            <person name="Lee S.J."/>
            <person name="Yim H.S."/>
            <person name="Lee J.H."/>
            <person name="Bhattacharya D."/>
            <person name="Yoon H.S."/>
        </authorList>
    </citation>
    <scope>NUCLEOTIDE SEQUENCE [LARGE SCALE GENOMIC DNA]</scope>
    <source>
        <strain evidence="2 3">SKKU-2015</strain>
        <tissue evidence="2">Whole body</tissue>
    </source>
</reference>
<organism evidence="2 3">
    <name type="scientific">Gracilariopsis chorda</name>
    <dbReference type="NCBI Taxonomy" id="448386"/>
    <lineage>
        <taxon>Eukaryota</taxon>
        <taxon>Rhodophyta</taxon>
        <taxon>Florideophyceae</taxon>
        <taxon>Rhodymeniophycidae</taxon>
        <taxon>Gracilariales</taxon>
        <taxon>Gracilariaceae</taxon>
        <taxon>Gracilariopsis</taxon>
    </lineage>
</organism>
<protein>
    <submittedName>
        <fullName evidence="2">Uncharacterized protein</fullName>
    </submittedName>
</protein>